<organism evidence="2 3">
    <name type="scientific">Penicillium brevicompactum</name>
    <dbReference type="NCBI Taxonomy" id="5074"/>
    <lineage>
        <taxon>Eukaryota</taxon>
        <taxon>Fungi</taxon>
        <taxon>Dikarya</taxon>
        <taxon>Ascomycota</taxon>
        <taxon>Pezizomycotina</taxon>
        <taxon>Eurotiomycetes</taxon>
        <taxon>Eurotiomycetidae</taxon>
        <taxon>Eurotiales</taxon>
        <taxon>Aspergillaceae</taxon>
        <taxon>Penicillium</taxon>
    </lineage>
</organism>
<name>A0A9W9QXH5_PENBR</name>
<gene>
    <name evidence="2" type="ORF">N7541_012062</name>
</gene>
<dbReference type="EMBL" id="JAPZBR010000008">
    <property type="protein sequence ID" value="KAJ5342938.1"/>
    <property type="molecule type" value="Genomic_DNA"/>
</dbReference>
<reference evidence="2" key="2">
    <citation type="journal article" date="2023" name="IMA Fungus">
        <title>Comparative genomic study of the Penicillium genus elucidates a diverse pangenome and 15 lateral gene transfer events.</title>
        <authorList>
            <person name="Petersen C."/>
            <person name="Sorensen T."/>
            <person name="Nielsen M.R."/>
            <person name="Sondergaard T.E."/>
            <person name="Sorensen J.L."/>
            <person name="Fitzpatrick D.A."/>
            <person name="Frisvad J.C."/>
            <person name="Nielsen K.L."/>
        </authorList>
    </citation>
    <scope>NUCLEOTIDE SEQUENCE</scope>
    <source>
        <strain evidence="2">IBT 35675</strain>
    </source>
</reference>
<evidence type="ECO:0000256" key="1">
    <source>
        <dbReference type="SAM" id="MobiDB-lite"/>
    </source>
</evidence>
<evidence type="ECO:0000313" key="2">
    <source>
        <dbReference type="EMBL" id="KAJ5342938.1"/>
    </source>
</evidence>
<evidence type="ECO:0000313" key="3">
    <source>
        <dbReference type="Proteomes" id="UP001148299"/>
    </source>
</evidence>
<comment type="caution">
    <text evidence="2">The sequence shown here is derived from an EMBL/GenBank/DDBJ whole genome shotgun (WGS) entry which is preliminary data.</text>
</comment>
<reference evidence="2" key="1">
    <citation type="submission" date="2022-12" db="EMBL/GenBank/DDBJ databases">
        <authorList>
            <person name="Petersen C."/>
        </authorList>
    </citation>
    <scope>NUCLEOTIDE SEQUENCE</scope>
    <source>
        <strain evidence="2">IBT 35675</strain>
    </source>
</reference>
<sequence length="100" mass="11392">MRKSLSRSLVARDVSHRQPASDGPTNHRYLRFSRTNRAILKLPLEPKNPLPTRAGRCVLNLSSTPPYHESIFRSLTCRWADQPPLTSRARLEFPGFARPA</sequence>
<dbReference type="Proteomes" id="UP001148299">
    <property type="component" value="Unassembled WGS sequence"/>
</dbReference>
<feature type="region of interest" description="Disordered" evidence="1">
    <location>
        <begin position="1"/>
        <end position="28"/>
    </location>
</feature>
<dbReference type="AlphaFoldDB" id="A0A9W9QXH5"/>
<proteinExistence type="predicted"/>
<keyword evidence="3" id="KW-1185">Reference proteome</keyword>
<protein>
    <submittedName>
        <fullName evidence="2">Uncharacterized protein</fullName>
    </submittedName>
</protein>
<accession>A0A9W9QXH5</accession>